<dbReference type="AlphaFoldDB" id="A0A0C9QXP9"/>
<dbReference type="Gene3D" id="1.20.58.900">
    <property type="match status" value="1"/>
</dbReference>
<dbReference type="SUPFAM" id="SSF140741">
    <property type="entry name" value="RUN domain-like"/>
    <property type="match status" value="1"/>
</dbReference>
<name>A0A0C9QXP9_9HYME</name>
<evidence type="ECO:0000256" key="2">
    <source>
        <dbReference type="SAM" id="SignalP"/>
    </source>
</evidence>
<protein>
    <submittedName>
        <fullName evidence="4">Rundc1_1 protein</fullName>
    </submittedName>
</protein>
<accession>A0A0C9QXP9</accession>
<feature type="domain" description="RUN" evidence="3">
    <location>
        <begin position="412"/>
        <end position="592"/>
    </location>
</feature>
<reference evidence="4" key="1">
    <citation type="submission" date="2015-01" db="EMBL/GenBank/DDBJ databases">
        <title>Transcriptome Assembly of Fopius arisanus.</title>
        <authorList>
            <person name="Geib S."/>
        </authorList>
    </citation>
    <scope>NUCLEOTIDE SEQUENCE</scope>
</reference>
<evidence type="ECO:0000259" key="3">
    <source>
        <dbReference type="PROSITE" id="PS50826"/>
    </source>
</evidence>
<dbReference type="Pfam" id="PF02759">
    <property type="entry name" value="RUN"/>
    <property type="match status" value="1"/>
</dbReference>
<keyword evidence="2" id="KW-0732">Signal</keyword>
<feature type="region of interest" description="Disordered" evidence="1">
    <location>
        <begin position="379"/>
        <end position="412"/>
    </location>
</feature>
<sequence>MVRITLFWTSQLSKLIFLFHFQATQDEDYVKSDEFDTSSENERPSGERWAPVGANDGDSDFTDDYKCSDNMESISYNMDRLKLLEEEQEMLNSSLIALTTHFAQVQFRLRQIVDAPTDEKETLLKELEEFAFRGIPDVPNTVALKNRSSSSSISLCGNNGCSGYDEEVESKIALQKTKQRELIEQLKVQLEDLEKYAYETDGQDLPQSVILERQNMIINHLKEKLNFEVDDLCKLPLDDLRWQVDHAINEMVSPLKMKEQLVNQLKTQVADLERFIHYLQGEVSVESLACTCACPVHTTGLKPSDKSKRKIPLMDRRDDAHTKTLNTVRKVITLLHIYLMSQLGCSSERTRKKDSKTTWRDLRTRLDIAIEHVLEIATENDSQSDAHDNDDDDDIDLYASDSESPKQRTNTKLTSAVRKHLAVCIRDLMAHGLSSDVRSNSVVPFVGCFPQRKSLTVDQMHPWELIIKYYEIKNGHRYNSSPAQKLSQSFNLALVNERTVSPKQSLLTTVGNIVATHSQYKRSYNSHFKAFICAALNAKKLVPWLRLILQCQYLLENHYMSWSYVVKTGFQDAFHALDRLTPIHFDLPVDLAVRQFQNIKDAF</sequence>
<dbReference type="PANTHER" id="PTHR15591">
    <property type="entry name" value="RUN AND SH3 DOMAIN CONTAINING"/>
    <property type="match status" value="1"/>
</dbReference>
<gene>
    <name evidence="4" type="primary">Rundc1_1</name>
    <name evidence="4" type="ORF">g.53590</name>
</gene>
<feature type="compositionally biased region" description="Basic and acidic residues" evidence="1">
    <location>
        <begin position="32"/>
        <end position="46"/>
    </location>
</feature>
<dbReference type="InterPro" id="IPR037213">
    <property type="entry name" value="Run_dom_sf"/>
</dbReference>
<dbReference type="InterPro" id="IPR004012">
    <property type="entry name" value="Run_dom"/>
</dbReference>
<dbReference type="InterPro" id="IPR047343">
    <property type="entry name" value="RUSC1_2"/>
</dbReference>
<dbReference type="InterPro" id="IPR058732">
    <property type="entry name" value="RUNDC1_M"/>
</dbReference>
<feature type="signal peptide" evidence="2">
    <location>
        <begin position="1"/>
        <end position="26"/>
    </location>
</feature>
<organism evidence="4">
    <name type="scientific">Fopius arisanus</name>
    <dbReference type="NCBI Taxonomy" id="64838"/>
    <lineage>
        <taxon>Eukaryota</taxon>
        <taxon>Metazoa</taxon>
        <taxon>Ecdysozoa</taxon>
        <taxon>Arthropoda</taxon>
        <taxon>Hexapoda</taxon>
        <taxon>Insecta</taxon>
        <taxon>Pterygota</taxon>
        <taxon>Neoptera</taxon>
        <taxon>Endopterygota</taxon>
        <taxon>Hymenoptera</taxon>
        <taxon>Apocrita</taxon>
        <taxon>Ichneumonoidea</taxon>
        <taxon>Braconidae</taxon>
        <taxon>Opiinae</taxon>
        <taxon>Fopius</taxon>
    </lineage>
</organism>
<dbReference type="PANTHER" id="PTHR15591:SF19">
    <property type="entry name" value="RUN DOMAIN-CONTAINING PROTEIN 1 ISOFORM X1"/>
    <property type="match status" value="1"/>
</dbReference>
<dbReference type="EMBL" id="GBYB01008564">
    <property type="protein sequence ID" value="JAG78331.1"/>
    <property type="molecule type" value="Transcribed_RNA"/>
</dbReference>
<dbReference type="Pfam" id="PF26030">
    <property type="entry name" value="RUNDC1"/>
    <property type="match status" value="1"/>
</dbReference>
<feature type="region of interest" description="Disordered" evidence="1">
    <location>
        <begin position="32"/>
        <end position="57"/>
    </location>
</feature>
<evidence type="ECO:0000313" key="4">
    <source>
        <dbReference type="EMBL" id="JAG78331.1"/>
    </source>
</evidence>
<proteinExistence type="predicted"/>
<dbReference type="PROSITE" id="PS50826">
    <property type="entry name" value="RUN"/>
    <property type="match status" value="1"/>
</dbReference>
<feature type="chain" id="PRO_5002201418" evidence="2">
    <location>
        <begin position="27"/>
        <end position="603"/>
    </location>
</feature>
<dbReference type="CDD" id="cd17683">
    <property type="entry name" value="RUN_RUNDC1"/>
    <property type="match status" value="1"/>
</dbReference>
<dbReference type="SMART" id="SM00593">
    <property type="entry name" value="RUN"/>
    <property type="match status" value="1"/>
</dbReference>
<evidence type="ECO:0000256" key="1">
    <source>
        <dbReference type="SAM" id="MobiDB-lite"/>
    </source>
</evidence>